<accession>A0ABD3WQZ5</accession>
<dbReference type="InterPro" id="IPR001299">
    <property type="entry name" value="Ependymin"/>
</dbReference>
<evidence type="ECO:0008006" key="4">
    <source>
        <dbReference type="Google" id="ProtNLM"/>
    </source>
</evidence>
<protein>
    <recommendedName>
        <fullName evidence="4">Ependymin</fullName>
    </recommendedName>
</protein>
<sequence>MIVGLLLFALAVSASSAFRCCVPTLWEANEGMMIASSTHGKATLEEALAHVSFDGNKKMIAVVYLSAPNRNKRIVQDFPKMTQYSIEGTQCHQESLPVPWDPYCIADNATTQDFYFGTPENRLDAQTFPTSRFGLNGFFTVTKRECVPIALTLTGTVSGTDNFWVFSMSNSTLGIQDPSVFDVPVTCNKTTNTEPSASLGRVRRSFFEV</sequence>
<dbReference type="EMBL" id="JBJQND010000005">
    <property type="protein sequence ID" value="KAL3876392.1"/>
    <property type="molecule type" value="Genomic_DNA"/>
</dbReference>
<proteinExistence type="predicted"/>
<keyword evidence="3" id="KW-1185">Reference proteome</keyword>
<organism evidence="2 3">
    <name type="scientific">Sinanodonta woodiana</name>
    <name type="common">Chinese pond mussel</name>
    <name type="synonym">Anodonta woodiana</name>
    <dbReference type="NCBI Taxonomy" id="1069815"/>
    <lineage>
        <taxon>Eukaryota</taxon>
        <taxon>Metazoa</taxon>
        <taxon>Spiralia</taxon>
        <taxon>Lophotrochozoa</taxon>
        <taxon>Mollusca</taxon>
        <taxon>Bivalvia</taxon>
        <taxon>Autobranchia</taxon>
        <taxon>Heteroconchia</taxon>
        <taxon>Palaeoheterodonta</taxon>
        <taxon>Unionida</taxon>
        <taxon>Unionoidea</taxon>
        <taxon>Unionidae</taxon>
        <taxon>Unioninae</taxon>
        <taxon>Sinanodonta</taxon>
    </lineage>
</organism>
<reference evidence="2 3" key="1">
    <citation type="submission" date="2024-11" db="EMBL/GenBank/DDBJ databases">
        <title>Chromosome-level genome assembly of the freshwater bivalve Anodonta woodiana.</title>
        <authorList>
            <person name="Chen X."/>
        </authorList>
    </citation>
    <scope>NUCLEOTIDE SEQUENCE [LARGE SCALE GENOMIC DNA]</scope>
    <source>
        <strain evidence="2">MN2024</strain>
        <tissue evidence="2">Gills</tissue>
    </source>
</reference>
<evidence type="ECO:0000256" key="1">
    <source>
        <dbReference type="SAM" id="SignalP"/>
    </source>
</evidence>
<dbReference type="Proteomes" id="UP001634394">
    <property type="component" value="Unassembled WGS sequence"/>
</dbReference>
<evidence type="ECO:0000313" key="3">
    <source>
        <dbReference type="Proteomes" id="UP001634394"/>
    </source>
</evidence>
<dbReference type="PANTHER" id="PTHR10697">
    <property type="entry name" value="MAMMALIAN EPENDYMIN-RELATED PROTEIN 1"/>
    <property type="match status" value="1"/>
</dbReference>
<evidence type="ECO:0000313" key="2">
    <source>
        <dbReference type="EMBL" id="KAL3876392.1"/>
    </source>
</evidence>
<feature type="chain" id="PRO_5044763759" description="Ependymin" evidence="1">
    <location>
        <begin position="18"/>
        <end position="209"/>
    </location>
</feature>
<dbReference type="AlphaFoldDB" id="A0ABD3WQZ5"/>
<gene>
    <name evidence="2" type="ORF">ACJMK2_034242</name>
</gene>
<dbReference type="PANTHER" id="PTHR10697:SF13">
    <property type="entry name" value="RICIN B LECTIN DOMAIN-CONTAINING PROTEIN"/>
    <property type="match status" value="1"/>
</dbReference>
<comment type="caution">
    <text evidence="2">The sequence shown here is derived from an EMBL/GenBank/DDBJ whole genome shotgun (WGS) entry which is preliminary data.</text>
</comment>
<name>A0ABD3WQZ5_SINWO</name>
<dbReference type="Pfam" id="PF00811">
    <property type="entry name" value="Ependymin"/>
    <property type="match status" value="1"/>
</dbReference>
<keyword evidence="1" id="KW-0732">Signal</keyword>
<feature type="signal peptide" evidence="1">
    <location>
        <begin position="1"/>
        <end position="17"/>
    </location>
</feature>